<evidence type="ECO:0000313" key="4">
    <source>
        <dbReference type="EMBL" id="RDH84200.1"/>
    </source>
</evidence>
<comment type="similarity">
    <text evidence="1 2">Belongs to the glutamate synthase family.</text>
</comment>
<proteinExistence type="inferred from homology"/>
<reference evidence="4 5" key="1">
    <citation type="journal article" date="2018" name="ISME J.">
        <title>Endosymbiont genomes yield clues of tubeworm success.</title>
        <authorList>
            <person name="Li Y."/>
            <person name="Liles M.R."/>
            <person name="Halanych K.M."/>
        </authorList>
    </citation>
    <scope>NUCLEOTIDE SEQUENCE [LARGE SCALE GENOMIC DNA]</scope>
    <source>
        <strain evidence="4">A1462</strain>
    </source>
</reference>
<dbReference type="Gene3D" id="3.20.20.70">
    <property type="entry name" value="Aldolase class I"/>
    <property type="match status" value="1"/>
</dbReference>
<dbReference type="GO" id="GO:0015930">
    <property type="term" value="F:glutamate synthase activity"/>
    <property type="evidence" value="ECO:0007669"/>
    <property type="project" value="InterPro"/>
</dbReference>
<dbReference type="PIRSF" id="PIRSF500060">
    <property type="entry name" value="UCP500060"/>
    <property type="match status" value="1"/>
</dbReference>
<name>A0A370DI33_9GAMM</name>
<evidence type="ECO:0000259" key="3">
    <source>
        <dbReference type="Pfam" id="PF01645"/>
    </source>
</evidence>
<dbReference type="Proteomes" id="UP000254771">
    <property type="component" value="Unassembled WGS sequence"/>
</dbReference>
<dbReference type="PANTHER" id="PTHR43819">
    <property type="entry name" value="ARCHAEAL-TYPE GLUTAMATE SYNTHASE [NADPH]"/>
    <property type="match status" value="1"/>
</dbReference>
<evidence type="ECO:0000256" key="1">
    <source>
        <dbReference type="ARBA" id="ARBA00009716"/>
    </source>
</evidence>
<evidence type="ECO:0000256" key="2">
    <source>
        <dbReference type="PIRNR" id="PIRNR006429"/>
    </source>
</evidence>
<dbReference type="SUPFAM" id="SSF51395">
    <property type="entry name" value="FMN-linked oxidoreductases"/>
    <property type="match status" value="1"/>
</dbReference>
<dbReference type="CDD" id="cd02808">
    <property type="entry name" value="GltS_FMN"/>
    <property type="match status" value="1"/>
</dbReference>
<dbReference type="PANTHER" id="PTHR43819:SF1">
    <property type="entry name" value="ARCHAEAL-TYPE GLUTAMATE SYNTHASE [NADPH]"/>
    <property type="match status" value="1"/>
</dbReference>
<organism evidence="4 5">
    <name type="scientific">endosymbiont of Escarpia spicata</name>
    <dbReference type="NCBI Taxonomy" id="2200908"/>
    <lineage>
        <taxon>Bacteria</taxon>
        <taxon>Pseudomonadati</taxon>
        <taxon>Pseudomonadota</taxon>
        <taxon>Gammaproteobacteria</taxon>
        <taxon>sulfur-oxidizing symbionts</taxon>
    </lineage>
</organism>
<protein>
    <submittedName>
        <fullName evidence="4">FMN-binding glutamate synthase family protein</fullName>
    </submittedName>
</protein>
<dbReference type="Pfam" id="PF01645">
    <property type="entry name" value="Glu_synthase"/>
    <property type="match status" value="1"/>
</dbReference>
<dbReference type="InterPro" id="IPR024188">
    <property type="entry name" value="GltB"/>
</dbReference>
<feature type="domain" description="Glutamate synthase" evidence="3">
    <location>
        <begin position="153"/>
        <end position="470"/>
    </location>
</feature>
<sequence length="560" mass="61680">MHSTFIKTLSATLITVAIIYPFWPATVWVLVFIAPFTALGFYDMFQKRHSIRRNFPLFGRGRWIMEEIRPFIRQYFVESDTDGAPINRMFRNIVYQRAKGALETVPFGTRVDTYRTGYEWIGHSLSAIDVSDVNEDLRVNVGGPDCRQPYSASIFNISAMSFGALSQNAILALNKGAKSGGFAHNTGEGGVSPYHLEHGGDLIWQIGTGYFGCRDRNGKFSPDLFKEKVSLESVKMIEIKLSQGAKPGHGGILPAEKNTPEISRIRGVEPYTQVNSPATHTAFDSPLGLVQFIAQLRELSDGKPVGFKLSIGRKSEFVAICKAMHESGILADFITVDGGEGGTGAAPLEYTNSIGMPLREAITFVADCLTGFGLKQHIKIIASGKIITGFHLVKNMALGADICNSARGMMLAVGCVHSLICNSNRCPSGVATQDPRLFNGLVVPDKAARVAHYHAKTVHATAEIIASTGICHTSELNRTHIYRRISQYEIKRYDQIFPYLPSNCLLDGSIPDLFKLIMQEASSDIFAPHNCLTRIDNECREIDMPEEMAVAEKTTTTEDR</sequence>
<dbReference type="InterPro" id="IPR013785">
    <property type="entry name" value="Aldolase_TIM"/>
</dbReference>
<evidence type="ECO:0000313" key="5">
    <source>
        <dbReference type="Proteomes" id="UP000254771"/>
    </source>
</evidence>
<gene>
    <name evidence="4" type="ORF">DIZ78_13265</name>
</gene>
<dbReference type="GO" id="GO:0006537">
    <property type="term" value="P:glutamate biosynthetic process"/>
    <property type="evidence" value="ECO:0007669"/>
    <property type="project" value="InterPro"/>
</dbReference>
<dbReference type="AlphaFoldDB" id="A0A370DI33"/>
<dbReference type="EMBL" id="QFXE01000017">
    <property type="protein sequence ID" value="RDH84200.1"/>
    <property type="molecule type" value="Genomic_DNA"/>
</dbReference>
<accession>A0A370DI33</accession>
<dbReference type="InterPro" id="IPR002932">
    <property type="entry name" value="Glu_synthdom"/>
</dbReference>
<keyword evidence="5" id="KW-1185">Reference proteome</keyword>
<dbReference type="PIRSF" id="PIRSF006429">
    <property type="entry name" value="GOGAT_lg_2"/>
    <property type="match status" value="1"/>
</dbReference>
<dbReference type="InterPro" id="IPR027283">
    <property type="entry name" value="YerD"/>
</dbReference>
<comment type="caution">
    <text evidence="4">The sequence shown here is derived from an EMBL/GenBank/DDBJ whole genome shotgun (WGS) entry which is preliminary data.</text>
</comment>